<organism evidence="2 3">
    <name type="scientific">Paraclostridium benzoelyticum</name>
    <dbReference type="NCBI Taxonomy" id="1629550"/>
    <lineage>
        <taxon>Bacteria</taxon>
        <taxon>Bacillati</taxon>
        <taxon>Bacillota</taxon>
        <taxon>Clostridia</taxon>
        <taxon>Peptostreptococcales</taxon>
        <taxon>Peptostreptococcaceae</taxon>
        <taxon>Paraclostridium</taxon>
    </lineage>
</organism>
<dbReference type="PATRIC" id="fig|1629550.3.peg.2991"/>
<dbReference type="Gene3D" id="3.40.50.300">
    <property type="entry name" value="P-loop containing nucleotide triphosphate hydrolases"/>
    <property type="match status" value="2"/>
</dbReference>
<dbReference type="InterPro" id="IPR027417">
    <property type="entry name" value="P-loop_NTPase"/>
</dbReference>
<reference evidence="2 3" key="1">
    <citation type="submission" date="2015-04" db="EMBL/GenBank/DDBJ databases">
        <title>Microcin producing Clostridium sp. JC272T.</title>
        <authorList>
            <person name="Jyothsna T."/>
            <person name="Sasikala C."/>
            <person name="Ramana C."/>
        </authorList>
    </citation>
    <scope>NUCLEOTIDE SEQUENCE [LARGE SCALE GENOMIC DNA]</scope>
    <source>
        <strain evidence="2 3">JC272</strain>
    </source>
</reference>
<dbReference type="InterPro" id="IPR014001">
    <property type="entry name" value="Helicase_ATP-bd"/>
</dbReference>
<keyword evidence="3" id="KW-1185">Reference proteome</keyword>
<dbReference type="GO" id="GO:0005524">
    <property type="term" value="F:ATP binding"/>
    <property type="evidence" value="ECO:0007669"/>
    <property type="project" value="InterPro"/>
</dbReference>
<dbReference type="Proteomes" id="UP000034407">
    <property type="component" value="Unassembled WGS sequence"/>
</dbReference>
<name>A0A0M3DEM3_9FIRM</name>
<dbReference type="OrthoDB" id="1936665at2"/>
<feature type="domain" description="Helicase ATP-binding" evidence="1">
    <location>
        <begin position="14"/>
        <end position="210"/>
    </location>
</feature>
<evidence type="ECO:0000313" key="3">
    <source>
        <dbReference type="Proteomes" id="UP000034407"/>
    </source>
</evidence>
<comment type="caution">
    <text evidence="2">The sequence shown here is derived from an EMBL/GenBank/DDBJ whole genome shotgun (WGS) entry which is preliminary data.</text>
</comment>
<dbReference type="GO" id="GO:0016787">
    <property type="term" value="F:hydrolase activity"/>
    <property type="evidence" value="ECO:0007669"/>
    <property type="project" value="InterPro"/>
</dbReference>
<protein>
    <recommendedName>
        <fullName evidence="1">Helicase ATP-binding domain-containing protein</fullName>
    </recommendedName>
</protein>
<dbReference type="InterPro" id="IPR006935">
    <property type="entry name" value="Helicase/UvrB_N"/>
</dbReference>
<sequence>MNEEKLWLSEAMKDKKLEYGVLNLINAPAGSGKTSFIFDELLDNSTKYIEESGYNFSYNLDKCMMVCDTSTLVDSNLLDEKNKGRVKKLSEGELKKAMKNYSFDKLIENECKCGKMLVITYSLLGDLLKQDNCKKIITEDFNLIVFDEIHNLPIYADKFDNDKNEYKYGTVIKNIKKIIDNNTLMVGLTATLVNTEYKLDKNGVKSKVLFRKEELQKIRSYIEDKKKYINYAPNIIKEYISRKDEVFGKGEKLLIYTNFNKTSKKYKELFAKYGIKAEWLCSKRAKNKNDLVMNNHQIKLRTQLLEGSSEINRGILPDDLDVLIVNAAYETGWNLYDDRIQHVVVDDVKDYTWIQARNRVRHNIKELYVKCIYSEDGWGDGVYNRIGKGKYAENIILDSEIYIPNLIKGKNDKFLDRKYLNKELSKEDRKEIVELYGIKYPNMTREPSIKKVLDYIDKLGYVVHKTKHYGTWIFDIRDIGAYMKNNNIEKYYKELDEEYRKYISKEDDKMRGNEELYSYLDEIVGILLFEEQQDELKNKFMECGLKSKTLGFNTLTGYCKDENLPFEITNNDAKRVKRQGKKHTVWKVIKRIG</sequence>
<dbReference type="AlphaFoldDB" id="A0A0M3DEM3"/>
<evidence type="ECO:0000313" key="2">
    <source>
        <dbReference type="EMBL" id="KKX99831.1"/>
    </source>
</evidence>
<dbReference type="Pfam" id="PF04851">
    <property type="entry name" value="ResIII"/>
    <property type="match status" value="1"/>
</dbReference>
<dbReference type="SUPFAM" id="SSF52540">
    <property type="entry name" value="P-loop containing nucleoside triphosphate hydrolases"/>
    <property type="match status" value="1"/>
</dbReference>
<dbReference type="EMBL" id="LBBT01000360">
    <property type="protein sequence ID" value="KKX99831.1"/>
    <property type="molecule type" value="Genomic_DNA"/>
</dbReference>
<accession>A0A0M3DEM3</accession>
<gene>
    <name evidence="2" type="ORF">VN21_17300</name>
</gene>
<dbReference type="GO" id="GO:0003677">
    <property type="term" value="F:DNA binding"/>
    <property type="evidence" value="ECO:0007669"/>
    <property type="project" value="InterPro"/>
</dbReference>
<evidence type="ECO:0000259" key="1">
    <source>
        <dbReference type="PROSITE" id="PS51192"/>
    </source>
</evidence>
<dbReference type="RefSeq" id="WP_046824365.1">
    <property type="nucleotide sequence ID" value="NZ_LBBT01000360.1"/>
</dbReference>
<dbReference type="PROSITE" id="PS51192">
    <property type="entry name" value="HELICASE_ATP_BIND_1"/>
    <property type="match status" value="1"/>
</dbReference>
<proteinExistence type="predicted"/>